<reference evidence="1" key="2">
    <citation type="journal article" date="2014" name="ISME J.">
        <title>Microbial stratification in low pH oxic and suboxic macroscopic growths along an acid mine drainage.</title>
        <authorList>
            <person name="Mendez-Garcia C."/>
            <person name="Mesa V."/>
            <person name="Sprenger R.R."/>
            <person name="Richter M."/>
            <person name="Diez M.S."/>
            <person name="Solano J."/>
            <person name="Bargiela R."/>
            <person name="Golyshina O.V."/>
            <person name="Manteca A."/>
            <person name="Ramos J.L."/>
            <person name="Gallego J.R."/>
            <person name="Llorente I."/>
            <person name="Martins Dos Santos V.A."/>
            <person name="Jensen O.N."/>
            <person name="Pelaez A.I."/>
            <person name="Sanchez J."/>
            <person name="Ferrer M."/>
        </authorList>
    </citation>
    <scope>NUCLEOTIDE SEQUENCE</scope>
</reference>
<dbReference type="EMBL" id="AUZX01003606">
    <property type="protein sequence ID" value="EQD73443.1"/>
    <property type="molecule type" value="Genomic_DNA"/>
</dbReference>
<dbReference type="GO" id="GO:0003677">
    <property type="term" value="F:DNA binding"/>
    <property type="evidence" value="ECO:0007669"/>
    <property type="project" value="InterPro"/>
</dbReference>
<proteinExistence type="predicted"/>
<dbReference type="SUPFAM" id="SSF50118">
    <property type="entry name" value="Cell growth inhibitor/plasmid maintenance toxic component"/>
    <property type="match status" value="1"/>
</dbReference>
<dbReference type="GO" id="GO:0004521">
    <property type="term" value="F:RNA endonuclease activity"/>
    <property type="evidence" value="ECO:0007669"/>
    <property type="project" value="TreeGrafter"/>
</dbReference>
<organism evidence="1">
    <name type="scientific">mine drainage metagenome</name>
    <dbReference type="NCBI Taxonomy" id="410659"/>
    <lineage>
        <taxon>unclassified sequences</taxon>
        <taxon>metagenomes</taxon>
        <taxon>ecological metagenomes</taxon>
    </lineage>
</organism>
<gene>
    <name evidence="1" type="ORF">B1A_04948</name>
</gene>
<dbReference type="PANTHER" id="PTHR33988">
    <property type="entry name" value="ENDORIBONUCLEASE MAZF-RELATED"/>
    <property type="match status" value="1"/>
</dbReference>
<accession>T1BXR1</accession>
<dbReference type="PANTHER" id="PTHR33988:SF2">
    <property type="entry name" value="ENDORIBONUCLEASE MAZF"/>
    <property type="match status" value="1"/>
</dbReference>
<name>T1BXR1_9ZZZZ</name>
<evidence type="ECO:0000313" key="1">
    <source>
        <dbReference type="EMBL" id="EQD73443.1"/>
    </source>
</evidence>
<dbReference type="GO" id="GO:0016075">
    <property type="term" value="P:rRNA catabolic process"/>
    <property type="evidence" value="ECO:0007669"/>
    <property type="project" value="TreeGrafter"/>
</dbReference>
<dbReference type="Gene3D" id="2.30.30.110">
    <property type="match status" value="1"/>
</dbReference>
<feature type="non-terminal residue" evidence="1">
    <location>
        <position position="1"/>
    </location>
</feature>
<reference evidence="1" key="1">
    <citation type="submission" date="2013-08" db="EMBL/GenBank/DDBJ databases">
        <authorList>
            <person name="Mendez C."/>
            <person name="Richter M."/>
            <person name="Ferrer M."/>
            <person name="Sanchez J."/>
        </authorList>
    </citation>
    <scope>NUCLEOTIDE SEQUENCE</scope>
</reference>
<dbReference type="GO" id="GO:0006402">
    <property type="term" value="P:mRNA catabolic process"/>
    <property type="evidence" value="ECO:0007669"/>
    <property type="project" value="TreeGrafter"/>
</dbReference>
<dbReference type="Pfam" id="PF02452">
    <property type="entry name" value="PemK_toxin"/>
    <property type="match status" value="1"/>
</dbReference>
<sequence length="129" mass="13934">RSLRKAARTRHWASLAPKRRGAGLVKRGEIWLVNLDPTVGSEIKKARPCVVISPAELNDHLRTVIVAPMTSRGFAAPFRVPVAHAGTRGLIVLDQIRAVDKVRLAKRLGAVSAKTLSATLATLQEVFAA</sequence>
<comment type="caution">
    <text evidence="1">The sequence shown here is derived from an EMBL/GenBank/DDBJ whole genome shotgun (WGS) entry which is preliminary data.</text>
</comment>
<dbReference type="InterPro" id="IPR011067">
    <property type="entry name" value="Plasmid_toxin/cell-grow_inhib"/>
</dbReference>
<dbReference type="InterPro" id="IPR003477">
    <property type="entry name" value="PemK-like"/>
</dbReference>
<protein>
    <submittedName>
        <fullName evidence="1">Transcriptional modulator of MazE/toxin, MazF</fullName>
    </submittedName>
</protein>
<dbReference type="AlphaFoldDB" id="T1BXR1"/>